<dbReference type="AlphaFoldDB" id="A0A382A7Z5"/>
<feature type="transmembrane region" description="Helical" evidence="1">
    <location>
        <begin position="202"/>
        <end position="223"/>
    </location>
</feature>
<evidence type="ECO:0000256" key="1">
    <source>
        <dbReference type="SAM" id="Phobius"/>
    </source>
</evidence>
<organism evidence="2">
    <name type="scientific">marine metagenome</name>
    <dbReference type="NCBI Taxonomy" id="408172"/>
    <lineage>
        <taxon>unclassified sequences</taxon>
        <taxon>metagenomes</taxon>
        <taxon>ecological metagenomes</taxon>
    </lineage>
</organism>
<sequence>MKNNISNTITPSMERGIKIIPRVPDFKFDKNSIPKLWFSGDTGITTAWNALSIMGGVAEIRFVKTGQWLIDRINDEELAKETQSFVQQEAFHSMIHSKFDRVLIAQGLPVKIYREYCSDILSYIEEISGHSMVSASSLAGEQMIGELGHTILENPEVFDNASEALRKLWMWHAFEEVEHQAALHDAWIYVHGQSKDARNLRVVGAVYLIAMLVIVWPIGIWTMHPKESKHKRLSLKFWKPLIQQLFGSKGLMRGSGKNLWNLIRKDFHPFDIYDPIPILNHWRSKLTKPEWEKSFKLKDYGKNEGDVKISSIGLSDINKFVRFQWAVLLRTKKFISEVRSSRNNIAKA</sequence>
<gene>
    <name evidence="2" type="ORF">METZ01_LOCUS150195</name>
</gene>
<reference evidence="2" key="1">
    <citation type="submission" date="2018-05" db="EMBL/GenBank/DDBJ databases">
        <authorList>
            <person name="Lanie J.A."/>
            <person name="Ng W.-L."/>
            <person name="Kazmierczak K.M."/>
            <person name="Andrzejewski T.M."/>
            <person name="Davidsen T.M."/>
            <person name="Wayne K.J."/>
            <person name="Tettelin H."/>
            <person name="Glass J.I."/>
            <person name="Rusch D."/>
            <person name="Podicherti R."/>
            <person name="Tsui H.-C.T."/>
            <person name="Winkler M.E."/>
        </authorList>
    </citation>
    <scope>NUCLEOTIDE SEQUENCE</scope>
</reference>
<proteinExistence type="predicted"/>
<dbReference type="PANTHER" id="PTHR39456:SF1">
    <property type="entry name" value="METAL-DEPENDENT HYDROLASE"/>
    <property type="match status" value="1"/>
</dbReference>
<evidence type="ECO:0008006" key="3">
    <source>
        <dbReference type="Google" id="ProtNLM"/>
    </source>
</evidence>
<dbReference type="Pfam" id="PF10118">
    <property type="entry name" value="Metal_hydrol"/>
    <property type="match status" value="1"/>
</dbReference>
<keyword evidence="1" id="KW-1133">Transmembrane helix</keyword>
<keyword evidence="1" id="KW-0472">Membrane</keyword>
<dbReference type="EMBL" id="UINC01024188">
    <property type="protein sequence ID" value="SVA97341.1"/>
    <property type="molecule type" value="Genomic_DNA"/>
</dbReference>
<name>A0A382A7Z5_9ZZZZ</name>
<keyword evidence="1" id="KW-0812">Transmembrane</keyword>
<accession>A0A382A7Z5</accession>
<dbReference type="InterPro" id="IPR016516">
    <property type="entry name" value="UCP07580"/>
</dbReference>
<evidence type="ECO:0000313" key="2">
    <source>
        <dbReference type="EMBL" id="SVA97341.1"/>
    </source>
</evidence>
<dbReference type="PANTHER" id="PTHR39456">
    <property type="entry name" value="METAL-DEPENDENT HYDROLASE"/>
    <property type="match status" value="1"/>
</dbReference>
<protein>
    <recommendedName>
        <fullName evidence="3">Metal-dependent hydrolase</fullName>
    </recommendedName>
</protein>